<evidence type="ECO:0000256" key="4">
    <source>
        <dbReference type="ARBA" id="ARBA00004604"/>
    </source>
</evidence>
<dbReference type="GO" id="GO:0000176">
    <property type="term" value="C:nuclear exosome (RNase complex)"/>
    <property type="evidence" value="ECO:0007669"/>
    <property type="project" value="UniProtKB-ARBA"/>
</dbReference>
<evidence type="ECO:0000256" key="12">
    <source>
        <dbReference type="ARBA" id="ARBA00022801"/>
    </source>
</evidence>
<reference evidence="29" key="1">
    <citation type="submission" date="2025-08" db="UniProtKB">
        <authorList>
            <consortium name="RefSeq"/>
        </authorList>
    </citation>
    <scope>IDENTIFICATION</scope>
    <source>
        <tissue evidence="29">Gonad</tissue>
    </source>
</reference>
<dbReference type="Pfam" id="PF17215">
    <property type="entry name" value="Rrp44_S1"/>
    <property type="match status" value="1"/>
</dbReference>
<keyword evidence="18" id="KW-0464">Manganese</keyword>
<dbReference type="InterPro" id="IPR033771">
    <property type="entry name" value="Rrp44_CSD1"/>
</dbReference>
<dbReference type="Gene3D" id="3.40.50.1010">
    <property type="entry name" value="5'-nuclease"/>
    <property type="match status" value="1"/>
</dbReference>
<dbReference type="FunFam" id="2.40.50.690:FF:000002">
    <property type="entry name" value="exosome complex exonuclease RRP44 isoform X1"/>
    <property type="match status" value="1"/>
</dbReference>
<keyword evidence="8" id="KW-0698">rRNA processing</keyword>
<evidence type="ECO:0000256" key="2">
    <source>
        <dbReference type="ARBA" id="ARBA00001946"/>
    </source>
</evidence>
<evidence type="ECO:0000256" key="22">
    <source>
        <dbReference type="ARBA" id="ARBA00077221"/>
    </source>
</evidence>
<dbReference type="InterPro" id="IPR041505">
    <property type="entry name" value="Dis3_CSD2"/>
</dbReference>
<dbReference type="PROSITE" id="PS01175">
    <property type="entry name" value="RIBONUCLEASE_II"/>
    <property type="match status" value="1"/>
</dbReference>
<evidence type="ECO:0000256" key="25">
    <source>
        <dbReference type="SAM" id="MobiDB-lite"/>
    </source>
</evidence>
<dbReference type="Gene3D" id="2.40.50.140">
    <property type="entry name" value="Nucleic acid-binding proteins"/>
    <property type="match status" value="1"/>
</dbReference>
<evidence type="ECO:0000256" key="15">
    <source>
        <dbReference type="ARBA" id="ARBA00022842"/>
    </source>
</evidence>
<keyword evidence="7" id="KW-0963">Cytoplasm</keyword>
<name>A0A6P5AW07_BRABE</name>
<dbReference type="InterPro" id="IPR029060">
    <property type="entry name" value="PIN-like_dom_sf"/>
</dbReference>
<comment type="cofactor">
    <cofactor evidence="1">
        <name>Mn(2+)</name>
        <dbReference type="ChEBI" id="CHEBI:29035"/>
    </cofactor>
</comment>
<evidence type="ECO:0000256" key="21">
    <source>
        <dbReference type="ARBA" id="ARBA00074777"/>
    </source>
</evidence>
<dbReference type="PANTHER" id="PTHR23355">
    <property type="entry name" value="RIBONUCLEASE"/>
    <property type="match status" value="1"/>
</dbReference>
<dbReference type="SMART" id="SM00955">
    <property type="entry name" value="RNB"/>
    <property type="match status" value="1"/>
</dbReference>
<dbReference type="GO" id="GO:0005654">
    <property type="term" value="C:nucleoplasm"/>
    <property type="evidence" value="ECO:0007669"/>
    <property type="project" value="UniProtKB-SubCell"/>
</dbReference>
<evidence type="ECO:0000256" key="24">
    <source>
        <dbReference type="RuleBase" id="RU003901"/>
    </source>
</evidence>
<evidence type="ECO:0000259" key="27">
    <source>
        <dbReference type="SMART" id="SM00955"/>
    </source>
</evidence>
<protein>
    <recommendedName>
        <fullName evidence="21">Exosome complex exonuclease RRP44</fullName>
    </recommendedName>
    <alternativeName>
        <fullName evidence="22">Protein DIS3 homolog</fullName>
    </alternativeName>
    <alternativeName>
        <fullName evidence="23">Ribosomal RNA-processing protein 44</fullName>
    </alternativeName>
</protein>
<keyword evidence="16" id="KW-0694">RNA-binding</keyword>
<dbReference type="SUPFAM" id="SSF88723">
    <property type="entry name" value="PIN domain-like"/>
    <property type="match status" value="1"/>
</dbReference>
<keyword evidence="28" id="KW-1185">Reference proteome</keyword>
<evidence type="ECO:0000256" key="13">
    <source>
        <dbReference type="ARBA" id="ARBA00022835"/>
    </source>
</evidence>
<evidence type="ECO:0000256" key="7">
    <source>
        <dbReference type="ARBA" id="ARBA00022490"/>
    </source>
</evidence>
<dbReference type="Pfam" id="PF13638">
    <property type="entry name" value="PIN_4"/>
    <property type="match status" value="1"/>
</dbReference>
<dbReference type="Proteomes" id="UP000515135">
    <property type="component" value="Unplaced"/>
</dbReference>
<evidence type="ECO:0000313" key="29">
    <source>
        <dbReference type="RefSeq" id="XP_019647267.1"/>
    </source>
</evidence>
<evidence type="ECO:0000256" key="23">
    <source>
        <dbReference type="ARBA" id="ARBA00077930"/>
    </source>
</evidence>
<evidence type="ECO:0000259" key="26">
    <source>
        <dbReference type="SMART" id="SM00670"/>
    </source>
</evidence>
<dbReference type="Gene3D" id="2.40.50.690">
    <property type="match status" value="1"/>
</dbReference>
<evidence type="ECO:0000256" key="16">
    <source>
        <dbReference type="ARBA" id="ARBA00022884"/>
    </source>
</evidence>
<evidence type="ECO:0000256" key="9">
    <source>
        <dbReference type="ARBA" id="ARBA00022553"/>
    </source>
</evidence>
<dbReference type="FunFam" id="2.40.50.700:FF:000001">
    <property type="entry name" value="Exosome complex exonuclease exoribonuclease (Rrp44)"/>
    <property type="match status" value="1"/>
</dbReference>
<evidence type="ECO:0000256" key="5">
    <source>
        <dbReference type="ARBA" id="ARBA00004642"/>
    </source>
</evidence>
<dbReference type="Pfam" id="PF17216">
    <property type="entry name" value="Rrp44_CSD1"/>
    <property type="match status" value="1"/>
</dbReference>
<comment type="similarity">
    <text evidence="6 24">Belongs to the RNR ribonuclease family.</text>
</comment>
<organism evidence="28 29">
    <name type="scientific">Branchiostoma belcheri</name>
    <name type="common">Amphioxus</name>
    <dbReference type="NCBI Taxonomy" id="7741"/>
    <lineage>
        <taxon>Eukaryota</taxon>
        <taxon>Metazoa</taxon>
        <taxon>Chordata</taxon>
        <taxon>Cephalochordata</taxon>
        <taxon>Leptocardii</taxon>
        <taxon>Amphioxiformes</taxon>
        <taxon>Branchiostomatidae</taxon>
        <taxon>Branchiostoma</taxon>
    </lineage>
</organism>
<dbReference type="InterPro" id="IPR033770">
    <property type="entry name" value="RRP44_S1"/>
</dbReference>
<dbReference type="OrthoDB" id="372421at2759"/>
<sequence length="956" mass="108238">MLKSKTFVKKTRKGGVMKIVREHYLRDDIWCGSAACACCPQDRPVLEAGPETDSSLCGFPHYLIPDTNVVLHQMDVLADSAIRNVIILQTVQQEVRHRSGTTYQRLRDQSNNTDKNFYVFTNEHHRETYTEREQGESSNDYNDRVIRVATRWYNKHLQENRKVVDAPQIKVVLLTNDRENREKAQKEGLLAYTVHQYVKGLRGNPELVDRLAQVDMGDSTDSDIKNEATGRVLFPEHLPLSQLQTGIKNGKYLQGNFMASRENYLEANVLVHGDDSKSVFIQGHAHLNRAVNEDVVAVEMLPEDQWKCPSSMVLQDKDGDEETSEPDLGSPKSRSNAIPSGRVVGIIKRNWRPYCGVLQPSGIKEATRHLFMPAERKIPKIRIETRQAETLQGQRIVVSIDGWPRNSRYPKGHFVRKLGEVGDKDTENEVLLLEHDVPHQPFSQAVLNCLPSMPWGITKEDLACREDLRDIPICSVDPPGCTDIDDALHYLERPNGNVEVGVHIADVTHFIRPNTALDQEAANRGNTVYLCDKRIDMVPELLSSNICSLRGKEERFAFSCIWEMTKDAEIVSTRFCKSVICSKAALTYAEAQLMIDDKNRNDPVTFGLRGLNALAKILKKRRIDAGALTLASIEVRFHVDSETHDPIDLETKELRETNSMVEEFMLLANISVARKILSDFPSCAMLRRHPQPPPSNYDILIKAGKSKGVDIETDTSKALAVSLDQATLPSEPYFNTLLRIISTRCMMQALYFCSGTLPETDYFHYGLATPIYTHFTSPIRRYSDIIVHRLLAVSISADKSYPDLLDKYKSQALCNNLNFRHKMAQYAGRASVQLHTQLFFKNKVTEEEGFVLFVRKNAVQVLIPKFGFEGTIFLKAQEGRGEDSPFVFDEEESSQTAGEVKLRMFDRVVVQITVETSHIQHQKLRIRLVKPEVPGFSVPPVNISDNLEPPVKKVKT</sequence>
<feature type="region of interest" description="Disordered" evidence="25">
    <location>
        <begin position="314"/>
        <end position="339"/>
    </location>
</feature>
<dbReference type="GO" id="GO:0006364">
    <property type="term" value="P:rRNA processing"/>
    <property type="evidence" value="ECO:0007669"/>
    <property type="project" value="UniProtKB-KW"/>
</dbReference>
<evidence type="ECO:0000256" key="20">
    <source>
        <dbReference type="ARBA" id="ARBA00065106"/>
    </source>
</evidence>
<keyword evidence="15" id="KW-0460">Magnesium</keyword>
<dbReference type="GeneID" id="109487685"/>
<evidence type="ECO:0000256" key="19">
    <source>
        <dbReference type="ARBA" id="ARBA00023242"/>
    </source>
</evidence>
<dbReference type="GO" id="GO:0000175">
    <property type="term" value="F:3'-5'-RNA exonuclease activity"/>
    <property type="evidence" value="ECO:0007669"/>
    <property type="project" value="TreeGrafter"/>
</dbReference>
<keyword evidence="14" id="KW-0269">Exonuclease</keyword>
<comment type="subcellular location">
    <subcellularLocation>
        <location evidence="3">Cytoplasm</location>
    </subcellularLocation>
    <subcellularLocation>
        <location evidence="4">Nucleus</location>
        <location evidence="4">Nucleolus</location>
    </subcellularLocation>
    <subcellularLocation>
        <location evidence="5">Nucleus</location>
        <location evidence="5">Nucleoplasm</location>
    </subcellularLocation>
</comment>
<evidence type="ECO:0000256" key="18">
    <source>
        <dbReference type="ARBA" id="ARBA00023211"/>
    </source>
</evidence>
<dbReference type="GO" id="GO:0003723">
    <property type="term" value="F:RNA binding"/>
    <property type="evidence" value="ECO:0007669"/>
    <property type="project" value="UniProtKB-KW"/>
</dbReference>
<dbReference type="InterPro" id="IPR002716">
    <property type="entry name" value="PIN_dom"/>
</dbReference>
<accession>A0A6P5AW07</accession>
<dbReference type="InterPro" id="IPR022966">
    <property type="entry name" value="RNase_II/R_CS"/>
</dbReference>
<dbReference type="FunFam" id="3.40.50.1010:FF:000010">
    <property type="entry name" value="Exosome complex exonuclease DIS3"/>
    <property type="match status" value="1"/>
</dbReference>
<dbReference type="KEGG" id="bbel:109487685"/>
<feature type="domain" description="RNB" evidence="27">
    <location>
        <begin position="465"/>
        <end position="797"/>
    </location>
</feature>
<dbReference type="InterPro" id="IPR050180">
    <property type="entry name" value="RNR_Ribonuclease"/>
</dbReference>
<dbReference type="CDD" id="cd09862">
    <property type="entry name" value="PIN_Rrp44-like"/>
    <property type="match status" value="1"/>
</dbReference>
<keyword evidence="9" id="KW-0597">Phosphoprotein</keyword>
<keyword evidence="10" id="KW-0540">Nuclease</keyword>
<keyword evidence="11" id="KW-0255">Endonuclease</keyword>
<proteinExistence type="inferred from homology"/>
<dbReference type="RefSeq" id="XP_019647267.1">
    <property type="nucleotide sequence ID" value="XM_019791708.1"/>
</dbReference>
<keyword evidence="17" id="KW-0007">Acetylation</keyword>
<dbReference type="GO" id="GO:0000177">
    <property type="term" value="C:cytoplasmic exosome (RNase complex)"/>
    <property type="evidence" value="ECO:0007669"/>
    <property type="project" value="TreeGrafter"/>
</dbReference>
<dbReference type="GO" id="GO:0004519">
    <property type="term" value="F:endonuclease activity"/>
    <property type="evidence" value="ECO:0007669"/>
    <property type="project" value="UniProtKB-KW"/>
</dbReference>
<keyword evidence="13" id="KW-0271">Exosome</keyword>
<dbReference type="InterPro" id="IPR001900">
    <property type="entry name" value="RNase_II/R"/>
</dbReference>
<dbReference type="FunFam" id="2.40.50.140:FF:000125">
    <property type="entry name" value="exosome complex exonuclease RRP44 isoform X1"/>
    <property type="match status" value="1"/>
</dbReference>
<dbReference type="Pfam" id="PF00773">
    <property type="entry name" value="RNB"/>
    <property type="match status" value="1"/>
</dbReference>
<dbReference type="Pfam" id="PF17849">
    <property type="entry name" value="OB_Dis3"/>
    <property type="match status" value="1"/>
</dbReference>
<evidence type="ECO:0000256" key="10">
    <source>
        <dbReference type="ARBA" id="ARBA00022722"/>
    </source>
</evidence>
<keyword evidence="19" id="KW-0539">Nucleus</keyword>
<evidence type="ECO:0000256" key="8">
    <source>
        <dbReference type="ARBA" id="ARBA00022552"/>
    </source>
</evidence>
<dbReference type="Gene3D" id="2.40.50.700">
    <property type="match status" value="1"/>
</dbReference>
<gene>
    <name evidence="29" type="primary">LOC109487685</name>
</gene>
<dbReference type="SMART" id="SM00670">
    <property type="entry name" value="PINc"/>
    <property type="match status" value="1"/>
</dbReference>
<keyword evidence="12" id="KW-0378">Hydrolase</keyword>
<dbReference type="SUPFAM" id="SSF50249">
    <property type="entry name" value="Nucleic acid-binding proteins"/>
    <property type="match status" value="3"/>
</dbReference>
<evidence type="ECO:0000256" key="6">
    <source>
        <dbReference type="ARBA" id="ARBA00005785"/>
    </source>
</evidence>
<dbReference type="InterPro" id="IPR012340">
    <property type="entry name" value="NA-bd_OB-fold"/>
</dbReference>
<evidence type="ECO:0000256" key="3">
    <source>
        <dbReference type="ARBA" id="ARBA00004496"/>
    </source>
</evidence>
<dbReference type="GO" id="GO:0016075">
    <property type="term" value="P:rRNA catabolic process"/>
    <property type="evidence" value="ECO:0007669"/>
    <property type="project" value="TreeGrafter"/>
</dbReference>
<dbReference type="PANTHER" id="PTHR23355:SF35">
    <property type="entry name" value="EXOSOME COMPLEX EXONUCLEASE RRP44"/>
    <property type="match status" value="1"/>
</dbReference>
<dbReference type="GO" id="GO:0071034">
    <property type="term" value="P:CUT catabolic process"/>
    <property type="evidence" value="ECO:0007669"/>
    <property type="project" value="UniProtKB-ARBA"/>
</dbReference>
<comment type="cofactor">
    <cofactor evidence="2">
        <name>Mg(2+)</name>
        <dbReference type="ChEBI" id="CHEBI:18420"/>
    </cofactor>
</comment>
<evidence type="ECO:0000256" key="17">
    <source>
        <dbReference type="ARBA" id="ARBA00022990"/>
    </source>
</evidence>
<dbReference type="GO" id="GO:0071031">
    <property type="term" value="P:nuclear mRNA surveillance of mRNA 3'-end processing"/>
    <property type="evidence" value="ECO:0007669"/>
    <property type="project" value="TreeGrafter"/>
</dbReference>
<evidence type="ECO:0000313" key="28">
    <source>
        <dbReference type="Proteomes" id="UP000515135"/>
    </source>
</evidence>
<feature type="domain" description="PIN" evidence="26">
    <location>
        <begin position="61"/>
        <end position="182"/>
    </location>
</feature>
<evidence type="ECO:0000256" key="11">
    <source>
        <dbReference type="ARBA" id="ARBA00022759"/>
    </source>
</evidence>
<comment type="subunit">
    <text evidence="20">Component of the RNA exosome complex; within the complex interacts with EXOSC4, EXOSC7 and EXOSC9 of the exosome core complex (Exo-9). The catalytically inactive RNA exosome core complex (Exo-9) associates with the catalytic subunit EXOSC10/RRP6. Exo-9 may associate with DIS3 to form the nucleolar exosome complex, or DIS3L to form the cytoplasmic exosome complex. Exo-9 is formed by a hexameric base ring consisting of the heterodimers EXOSC4-EXOSC9, EXOSC5-EXOSC8 and EXOSC6-EXOSC7, and a cap ring consisting of EXOSC1, EXOSC2 and EXOSC3; DIS3 associates with the base ring of Exo-9. The RNA exosome complex associates with cofactors C1D/RRP47, MPHOSPH6/MPP6 and MTREX/MTR4. Interacts with DHX34; the interaction is RNA-independent.</text>
</comment>
<evidence type="ECO:0000256" key="1">
    <source>
        <dbReference type="ARBA" id="ARBA00001936"/>
    </source>
</evidence>
<dbReference type="AlphaFoldDB" id="A0A6P5AW07"/>
<evidence type="ECO:0000256" key="14">
    <source>
        <dbReference type="ARBA" id="ARBA00022839"/>
    </source>
</evidence>
<dbReference type="GO" id="GO:0005730">
    <property type="term" value="C:nucleolus"/>
    <property type="evidence" value="ECO:0007669"/>
    <property type="project" value="UniProtKB-SubCell"/>
</dbReference>